<gene>
    <name evidence="2" type="ORF">NCTC8684_01840</name>
</gene>
<organism evidence="2 3">
    <name type="scientific">Chromobacterium violaceum</name>
    <dbReference type="NCBI Taxonomy" id="536"/>
    <lineage>
        <taxon>Bacteria</taxon>
        <taxon>Pseudomonadati</taxon>
        <taxon>Pseudomonadota</taxon>
        <taxon>Betaproteobacteria</taxon>
        <taxon>Neisseriales</taxon>
        <taxon>Chromobacteriaceae</taxon>
        <taxon>Chromobacterium</taxon>
    </lineage>
</organism>
<keyword evidence="1" id="KW-0472">Membrane</keyword>
<reference evidence="2 3" key="1">
    <citation type="submission" date="2018-06" db="EMBL/GenBank/DDBJ databases">
        <authorList>
            <consortium name="Pathogen Informatics"/>
            <person name="Doyle S."/>
        </authorList>
    </citation>
    <scope>NUCLEOTIDE SEQUENCE [LARGE SCALE GENOMIC DNA]</scope>
    <source>
        <strain evidence="2 3">NCTC8684</strain>
    </source>
</reference>
<comment type="caution">
    <text evidence="2">The sequence shown here is derived from an EMBL/GenBank/DDBJ whole genome shotgun (WGS) entry which is preliminary data.</text>
</comment>
<dbReference type="Proteomes" id="UP000254029">
    <property type="component" value="Unassembled WGS sequence"/>
</dbReference>
<evidence type="ECO:0000256" key="1">
    <source>
        <dbReference type="SAM" id="Phobius"/>
    </source>
</evidence>
<keyword evidence="1" id="KW-1133">Transmembrane helix</keyword>
<feature type="transmembrane region" description="Helical" evidence="1">
    <location>
        <begin position="70"/>
        <end position="91"/>
    </location>
</feature>
<dbReference type="AlphaFoldDB" id="A0AAX2M9A7"/>
<dbReference type="Pfam" id="PF04134">
    <property type="entry name" value="DCC1-like"/>
    <property type="match status" value="1"/>
</dbReference>
<name>A0AAX2M9A7_CHRVL</name>
<evidence type="ECO:0000313" key="2">
    <source>
        <dbReference type="EMBL" id="SUX32759.1"/>
    </source>
</evidence>
<dbReference type="RefSeq" id="WP_076225473.1">
    <property type="nucleotide sequence ID" value="NZ_JBHMEH010000006.1"/>
</dbReference>
<sequence>MSGKCWILCGGDGALRVREMQGRKLDRAARLERIDIRLQPDQLAAGGLAAAAALAGIHARDEWGRLRSGVGALLGMYACIGLARMVAALSWSPLKGLLKAVYPWFPRSRPFWPACLLPKA</sequence>
<evidence type="ECO:0000313" key="3">
    <source>
        <dbReference type="Proteomes" id="UP000254029"/>
    </source>
</evidence>
<dbReference type="GO" id="GO:0015035">
    <property type="term" value="F:protein-disulfide reductase activity"/>
    <property type="evidence" value="ECO:0007669"/>
    <property type="project" value="InterPro"/>
</dbReference>
<accession>A0AAX2M9A7</accession>
<proteinExistence type="predicted"/>
<dbReference type="EMBL" id="UIGR01000001">
    <property type="protein sequence ID" value="SUX32759.1"/>
    <property type="molecule type" value="Genomic_DNA"/>
</dbReference>
<keyword evidence="1" id="KW-0812">Transmembrane</keyword>
<protein>
    <submittedName>
        <fullName evidence="2">Uncharacterized protein</fullName>
    </submittedName>
</protein>
<dbReference type="InterPro" id="IPR007263">
    <property type="entry name" value="DCC1-like"/>
</dbReference>